<evidence type="ECO:0000313" key="1">
    <source>
        <dbReference type="EMBL" id="CAD7257766.1"/>
    </source>
</evidence>
<dbReference type="EMBL" id="OC000588">
    <property type="protein sequence ID" value="CAD7257766.1"/>
    <property type="molecule type" value="Genomic_DNA"/>
</dbReference>
<proteinExistence type="predicted"/>
<accession>A0A7R9ANP1</accession>
<name>A0A7R9ANP1_TIMSH</name>
<protein>
    <submittedName>
        <fullName evidence="1">Uncharacterized protein</fullName>
    </submittedName>
</protein>
<dbReference type="AlphaFoldDB" id="A0A7R9ANP1"/>
<organism evidence="1">
    <name type="scientific">Timema shepardi</name>
    <name type="common">Walking stick</name>
    <dbReference type="NCBI Taxonomy" id="629360"/>
    <lineage>
        <taxon>Eukaryota</taxon>
        <taxon>Metazoa</taxon>
        <taxon>Ecdysozoa</taxon>
        <taxon>Arthropoda</taxon>
        <taxon>Hexapoda</taxon>
        <taxon>Insecta</taxon>
        <taxon>Pterygota</taxon>
        <taxon>Neoptera</taxon>
        <taxon>Polyneoptera</taxon>
        <taxon>Phasmatodea</taxon>
        <taxon>Timematodea</taxon>
        <taxon>Timematoidea</taxon>
        <taxon>Timematidae</taxon>
        <taxon>Timema</taxon>
    </lineage>
</organism>
<gene>
    <name evidence="1" type="ORF">TSIB3V08_LOCUS2023</name>
</gene>
<sequence length="114" mass="13358">MNNEKNLQGHSPPKDRISKFAASPTVYSCPDIKSKLVESDRYLTTVVQANEDHSRLFLLIELHYQFPFRNCVRVDRQELSFPIIQVTGPNDAAHYTHQMVECHVNIWFLRVMER</sequence>
<reference evidence="1" key="1">
    <citation type="submission" date="2020-11" db="EMBL/GenBank/DDBJ databases">
        <authorList>
            <person name="Tran Van P."/>
        </authorList>
    </citation>
    <scope>NUCLEOTIDE SEQUENCE</scope>
</reference>